<dbReference type="Gene3D" id="3.40.50.1820">
    <property type="entry name" value="alpha/beta hydrolase"/>
    <property type="match status" value="1"/>
</dbReference>
<reference evidence="2 3" key="1">
    <citation type="journal article" date="2014" name="J. Biotechnol.">
        <title>Complete genome sequence of the actinobacterium Actinoplanes friuliensis HAG 010964, producer of the lipopeptide antibiotic friulimycin.</title>
        <authorList>
            <person name="Ruckert C."/>
            <person name="Szczepanowski R."/>
            <person name="Albersmeier A."/>
            <person name="Goesmann A."/>
            <person name="Fischer N."/>
            <person name="Steinkamper A."/>
            <person name="Puhler A."/>
            <person name="Biener R."/>
            <person name="Schwartz D."/>
            <person name="Kalinowski J."/>
        </authorList>
    </citation>
    <scope>NUCLEOTIDE SEQUENCE [LARGE SCALE GENOMIC DNA]</scope>
    <source>
        <strain evidence="2 3">DSM 7358</strain>
    </source>
</reference>
<accession>U5VP03</accession>
<dbReference type="Proteomes" id="UP000017746">
    <property type="component" value="Chromosome"/>
</dbReference>
<dbReference type="GO" id="GO:0016787">
    <property type="term" value="F:hydrolase activity"/>
    <property type="evidence" value="ECO:0007669"/>
    <property type="project" value="UniProtKB-KW"/>
</dbReference>
<evidence type="ECO:0000313" key="3">
    <source>
        <dbReference type="Proteomes" id="UP000017746"/>
    </source>
</evidence>
<dbReference type="STRING" id="1246995.AFR_01150"/>
<dbReference type="KEGG" id="afs:AFR_01150"/>
<dbReference type="RefSeq" id="WP_023357462.1">
    <property type="nucleotide sequence ID" value="NC_022657.1"/>
</dbReference>
<dbReference type="PANTHER" id="PTHR43798">
    <property type="entry name" value="MONOACYLGLYCEROL LIPASE"/>
    <property type="match status" value="1"/>
</dbReference>
<name>U5VP03_9ACTN</name>
<dbReference type="AlphaFoldDB" id="U5VP03"/>
<dbReference type="eggNOG" id="COG0596">
    <property type="taxonomic scope" value="Bacteria"/>
</dbReference>
<keyword evidence="2" id="KW-0378">Hydrolase</keyword>
<organism evidence="2 3">
    <name type="scientific">Actinoplanes friuliensis DSM 7358</name>
    <dbReference type="NCBI Taxonomy" id="1246995"/>
    <lineage>
        <taxon>Bacteria</taxon>
        <taxon>Bacillati</taxon>
        <taxon>Actinomycetota</taxon>
        <taxon>Actinomycetes</taxon>
        <taxon>Micromonosporales</taxon>
        <taxon>Micromonosporaceae</taxon>
        <taxon>Actinoplanes</taxon>
    </lineage>
</organism>
<dbReference type="Pfam" id="PF12697">
    <property type="entry name" value="Abhydrolase_6"/>
    <property type="match status" value="1"/>
</dbReference>
<dbReference type="HOGENOM" id="CLU_020336_50_4_11"/>
<proteinExistence type="predicted"/>
<evidence type="ECO:0000313" key="2">
    <source>
        <dbReference type="EMBL" id="AGZ38519.1"/>
    </source>
</evidence>
<dbReference type="InterPro" id="IPR000073">
    <property type="entry name" value="AB_hydrolase_1"/>
</dbReference>
<feature type="domain" description="AB hydrolase-1" evidence="1">
    <location>
        <begin position="20"/>
        <end position="246"/>
    </location>
</feature>
<evidence type="ECO:0000259" key="1">
    <source>
        <dbReference type="Pfam" id="PF12697"/>
    </source>
</evidence>
<dbReference type="PRINTS" id="PR00111">
    <property type="entry name" value="ABHYDROLASE"/>
</dbReference>
<dbReference type="GO" id="GO:0016020">
    <property type="term" value="C:membrane"/>
    <property type="evidence" value="ECO:0007669"/>
    <property type="project" value="TreeGrafter"/>
</dbReference>
<gene>
    <name evidence="2" type="ORF">AFR_01150</name>
</gene>
<dbReference type="OrthoDB" id="63519at2"/>
<sequence>MQRVKIDHLSCLVTGSGPPLVLLHGLAGSAAEMMAVSLPGRRLIAPDQRGHGHSVRRPDDLSREAYVEDVARVITALADGGPVALAGQSMGAHTAMLTAARHPGLVDRLVMLEGGVGGSVDDYPARLGQWFASWPVPFPTREAAVDFLGPGSLATAWAAELEEHPDGFRPRFDADIMEAAIRPVAETARWTEWQQVQAPTLIVRAAESRNPDEEIARMAELRPGTRVVTIPDSGHDAHLDQPESWAKLLRDFL</sequence>
<dbReference type="InterPro" id="IPR029058">
    <property type="entry name" value="AB_hydrolase_fold"/>
</dbReference>
<protein>
    <submittedName>
        <fullName evidence="2">Alpha/beta hydrolase fold protein</fullName>
    </submittedName>
</protein>
<dbReference type="PATRIC" id="fig|1246995.3.peg.229"/>
<dbReference type="InterPro" id="IPR050266">
    <property type="entry name" value="AB_hydrolase_sf"/>
</dbReference>
<dbReference type="PANTHER" id="PTHR43798:SF33">
    <property type="entry name" value="HYDROLASE, PUTATIVE (AFU_ORTHOLOGUE AFUA_2G14860)-RELATED"/>
    <property type="match status" value="1"/>
</dbReference>
<dbReference type="SUPFAM" id="SSF53474">
    <property type="entry name" value="alpha/beta-Hydrolases"/>
    <property type="match status" value="1"/>
</dbReference>
<dbReference type="EMBL" id="CP006272">
    <property type="protein sequence ID" value="AGZ38519.1"/>
    <property type="molecule type" value="Genomic_DNA"/>
</dbReference>
<keyword evidence="3" id="KW-1185">Reference proteome</keyword>